<comment type="subcellular location">
    <subcellularLocation>
        <location evidence="1">Cell outer membrane</location>
    </subcellularLocation>
</comment>
<dbReference type="InterPro" id="IPR012944">
    <property type="entry name" value="SusD_RagB_dom"/>
</dbReference>
<dbReference type="PROSITE" id="PS51257">
    <property type="entry name" value="PROKAR_LIPOPROTEIN"/>
    <property type="match status" value="1"/>
</dbReference>
<reference evidence="9" key="1">
    <citation type="journal article" date="2013" name="Int. J. Syst. Evol. Microbiol.">
        <title>Aestuariibaculum suncheonense gen. nov., sp. nov., a marine bacterium of the family Flavobacteriaceae isolated from a tidal flat and emended descriptions of the genera Gaetbulibacter and Tamlana.</title>
        <authorList>
            <person name="Jeong S.H."/>
            <person name="Park M.S."/>
            <person name="Jin H.M."/>
            <person name="Lee K."/>
            <person name="Park W."/>
            <person name="Jeon C.O."/>
        </authorList>
    </citation>
    <scope>NUCLEOTIDE SEQUENCE</scope>
    <source>
        <strain evidence="9">SC17</strain>
    </source>
</reference>
<dbReference type="EMBL" id="JACVXC010000001">
    <property type="protein sequence ID" value="MBD0833936.1"/>
    <property type="molecule type" value="Genomic_DNA"/>
</dbReference>
<name>A0A8J6Q3V4_9FLAO</name>
<keyword evidence="5" id="KW-0998">Cell outer membrane</keyword>
<feature type="region of interest" description="Disordered" evidence="6">
    <location>
        <begin position="404"/>
        <end position="436"/>
    </location>
</feature>
<dbReference type="SUPFAM" id="SSF48452">
    <property type="entry name" value="TPR-like"/>
    <property type="match status" value="1"/>
</dbReference>
<feature type="domain" description="SusD-like N-terminal" evidence="8">
    <location>
        <begin position="69"/>
        <end position="183"/>
    </location>
</feature>
<dbReference type="Proteomes" id="UP000602057">
    <property type="component" value="Unassembled WGS sequence"/>
</dbReference>
<dbReference type="Pfam" id="PF07980">
    <property type="entry name" value="SusD_RagB"/>
    <property type="match status" value="1"/>
</dbReference>
<keyword evidence="10" id="KW-1185">Reference proteome</keyword>
<evidence type="ECO:0000256" key="2">
    <source>
        <dbReference type="ARBA" id="ARBA00006275"/>
    </source>
</evidence>
<accession>A0A8J6Q3V4</accession>
<dbReference type="RefSeq" id="WP_188214433.1">
    <property type="nucleotide sequence ID" value="NZ_BAABGH010000004.1"/>
</dbReference>
<protein>
    <submittedName>
        <fullName evidence="9">RagB/SusD family nutrient uptake outer membrane protein</fullName>
    </submittedName>
</protein>
<keyword evidence="3" id="KW-0732">Signal</keyword>
<evidence type="ECO:0000256" key="1">
    <source>
        <dbReference type="ARBA" id="ARBA00004442"/>
    </source>
</evidence>
<evidence type="ECO:0000256" key="4">
    <source>
        <dbReference type="ARBA" id="ARBA00023136"/>
    </source>
</evidence>
<sequence length="581" mass="66402">MKKILYIFSLSLLLLGCEDQLIKDANFISENVVFESEPLTEAYIANLYSRLQFQYAENQNMGMWAAVGAEHTNYADWQAPNHAVLRSFSEARGPGDLDYWNYSLNRDINFLLEKIESSENLEPEYIRSKMAEARFLRAFNYFEMVKRFGGVPIITRVQNRDDAYDELYLPRNTEQEVYDFIYNETQAILGDFDDERIGANGRVDKYTVLMLQSRAMLYAASIAKNGNVGPNGVTGINASSATSYFQKSYDASKAVINSGQFILINSGTDKVSNYASIFLTEGTDNKETIFAEVWEPVIKGHGLDNYAYPAGFGASWNSNFPVLYDFVELFDFTDGRSGKIDRGLLTASNEWDINDFFGNRDPRFRASVFYPECEFKGERVWFHTKTILADGSSVNSTSTKVTRLDGTEMPQASEPRNRRNTSLLRRKKVDGDNPTPVSGYSGQDYIIFRYGETLLNFAEAAFYLGETSEALDAINQIRDRAGMPLRTEVTEGNIRHERQVELCFEDHRFWDLIRWRTAQQYLDGVRTKGLVFNYKLETDTYVITLKNAETQVRSFGTERFYLPFSSSRLGDNPKFVQNPGY</sequence>
<evidence type="ECO:0000259" key="7">
    <source>
        <dbReference type="Pfam" id="PF07980"/>
    </source>
</evidence>
<feature type="domain" description="RagB/SusD" evidence="7">
    <location>
        <begin position="287"/>
        <end position="581"/>
    </location>
</feature>
<dbReference type="InterPro" id="IPR011990">
    <property type="entry name" value="TPR-like_helical_dom_sf"/>
</dbReference>
<dbReference type="InterPro" id="IPR033985">
    <property type="entry name" value="SusD-like_N"/>
</dbReference>
<evidence type="ECO:0000256" key="6">
    <source>
        <dbReference type="SAM" id="MobiDB-lite"/>
    </source>
</evidence>
<evidence type="ECO:0000256" key="3">
    <source>
        <dbReference type="ARBA" id="ARBA00022729"/>
    </source>
</evidence>
<reference evidence="9" key="2">
    <citation type="submission" date="2020-09" db="EMBL/GenBank/DDBJ databases">
        <authorList>
            <person name="Wu Z."/>
        </authorList>
    </citation>
    <scope>NUCLEOTIDE SEQUENCE</scope>
    <source>
        <strain evidence="9">SC17</strain>
    </source>
</reference>
<keyword evidence="4" id="KW-0472">Membrane</keyword>
<proteinExistence type="inferred from homology"/>
<organism evidence="9 10">
    <name type="scientific">Aestuariibaculum suncheonense</name>
    <dbReference type="NCBI Taxonomy" id="1028745"/>
    <lineage>
        <taxon>Bacteria</taxon>
        <taxon>Pseudomonadati</taxon>
        <taxon>Bacteroidota</taxon>
        <taxon>Flavobacteriia</taxon>
        <taxon>Flavobacteriales</taxon>
        <taxon>Flavobacteriaceae</taxon>
    </lineage>
</organism>
<evidence type="ECO:0000259" key="8">
    <source>
        <dbReference type="Pfam" id="PF14322"/>
    </source>
</evidence>
<evidence type="ECO:0000256" key="5">
    <source>
        <dbReference type="ARBA" id="ARBA00023237"/>
    </source>
</evidence>
<dbReference type="AlphaFoldDB" id="A0A8J6Q3V4"/>
<dbReference type="Gene3D" id="1.25.40.390">
    <property type="match status" value="1"/>
</dbReference>
<dbReference type="GO" id="GO:0009279">
    <property type="term" value="C:cell outer membrane"/>
    <property type="evidence" value="ECO:0007669"/>
    <property type="project" value="UniProtKB-SubCell"/>
</dbReference>
<evidence type="ECO:0000313" key="10">
    <source>
        <dbReference type="Proteomes" id="UP000602057"/>
    </source>
</evidence>
<dbReference type="Pfam" id="PF14322">
    <property type="entry name" value="SusD-like_3"/>
    <property type="match status" value="1"/>
</dbReference>
<comment type="caution">
    <text evidence="9">The sequence shown here is derived from an EMBL/GenBank/DDBJ whole genome shotgun (WGS) entry which is preliminary data.</text>
</comment>
<gene>
    <name evidence="9" type="ORF">ICJ84_00660</name>
</gene>
<comment type="similarity">
    <text evidence="2">Belongs to the SusD family.</text>
</comment>
<evidence type="ECO:0000313" key="9">
    <source>
        <dbReference type="EMBL" id="MBD0833936.1"/>
    </source>
</evidence>